<evidence type="ECO:0000313" key="10">
    <source>
        <dbReference type="Proteomes" id="UP000287361"/>
    </source>
</evidence>
<dbReference type="InterPro" id="IPR050072">
    <property type="entry name" value="Peptidase_M20A"/>
</dbReference>
<dbReference type="PANTHER" id="PTHR43808:SF31">
    <property type="entry name" value="N-ACETYL-L-CITRULLINE DEACETYLASE"/>
    <property type="match status" value="1"/>
</dbReference>
<dbReference type="Gene3D" id="3.30.70.360">
    <property type="match status" value="2"/>
</dbReference>
<evidence type="ECO:0000256" key="8">
    <source>
        <dbReference type="ARBA" id="ARBA00023049"/>
    </source>
</evidence>
<name>A0A401LED9_9FIRM</name>
<keyword evidence="7" id="KW-0224">Dipeptidase</keyword>
<dbReference type="PROSITE" id="PS00758">
    <property type="entry name" value="ARGE_DAPE_CPG2_1"/>
    <property type="match status" value="1"/>
</dbReference>
<dbReference type="InterPro" id="IPR036264">
    <property type="entry name" value="Bact_exopeptidase_dim_dom"/>
</dbReference>
<keyword evidence="6" id="KW-0862">Zinc</keyword>
<comment type="caution">
    <text evidence="9">The sequence shown here is derived from an EMBL/GenBank/DDBJ whole genome shotgun (WGS) entry which is preliminary data.</text>
</comment>
<dbReference type="OrthoDB" id="9761532at2"/>
<dbReference type="Pfam" id="PF01546">
    <property type="entry name" value="Peptidase_M20"/>
    <property type="match status" value="1"/>
</dbReference>
<reference evidence="9 10" key="1">
    <citation type="submission" date="2018-10" db="EMBL/GenBank/DDBJ databases">
        <title>Draft Genome Sequence of Anaerotignum sp. KCTC 15736.</title>
        <authorList>
            <person name="Choi S.H."/>
            <person name="Kim J.S."/>
            <person name="Kang S.W."/>
            <person name="Lee J.S."/>
            <person name="Park S.H."/>
        </authorList>
    </citation>
    <scope>NUCLEOTIDE SEQUENCE [LARGE SCALE GENOMIC DNA]</scope>
    <source>
        <strain evidence="9 10">KCTC 15736</strain>
    </source>
</reference>
<dbReference type="GO" id="GO:0008270">
    <property type="term" value="F:zinc ion binding"/>
    <property type="evidence" value="ECO:0007669"/>
    <property type="project" value="InterPro"/>
</dbReference>
<dbReference type="SUPFAM" id="SSF55031">
    <property type="entry name" value="Bacterial exopeptidase dimerisation domain"/>
    <property type="match status" value="1"/>
</dbReference>
<dbReference type="PANTHER" id="PTHR43808">
    <property type="entry name" value="ACETYLORNITHINE DEACETYLASE"/>
    <property type="match status" value="1"/>
</dbReference>
<evidence type="ECO:0000256" key="5">
    <source>
        <dbReference type="ARBA" id="ARBA00022801"/>
    </source>
</evidence>
<dbReference type="GO" id="GO:0006508">
    <property type="term" value="P:proteolysis"/>
    <property type="evidence" value="ECO:0007669"/>
    <property type="project" value="UniProtKB-KW"/>
</dbReference>
<keyword evidence="4" id="KW-0479">Metal-binding</keyword>
<evidence type="ECO:0000313" key="9">
    <source>
        <dbReference type="EMBL" id="GCB29898.1"/>
    </source>
</evidence>
<dbReference type="GO" id="GO:0006526">
    <property type="term" value="P:L-arginine biosynthetic process"/>
    <property type="evidence" value="ECO:0007669"/>
    <property type="project" value="TreeGrafter"/>
</dbReference>
<evidence type="ECO:0000256" key="6">
    <source>
        <dbReference type="ARBA" id="ARBA00022833"/>
    </source>
</evidence>
<dbReference type="InterPro" id="IPR010964">
    <property type="entry name" value="M20A_pepV-rel"/>
</dbReference>
<keyword evidence="8" id="KW-0482">Metalloprotease</keyword>
<sequence>MVQKEILDLCLERYYDRMIEGIQNNMRIPSVKGKPEAGAPYGKFVNMALEDALLQAKELGLRVKNIDHKIGYAEIGKGDQMIAVLGHLDVVPAEGEWKHPPYEAVISEGILWGRGALDDKGPIIGALYALKAIQDSGIQLNKRIRVILGTDEESGSSCVKHYITSKEEMPSCGFTPDAQFPVIYSEKGAIQIVIEQKLTAKEDMLFEECNGGKAINAVMSNFSIAFFDEQTKTRYQKNFEGKNAHASEPWKGINAALKASKELLTLDDVPEAIKRMSCFIQESLMMFPRELEKGVQSFEEDLGKITINLGKMYKKKESVFYEFDIRYPYGINAADVIDQMGQLSGKYEMTIADKKNNPPLYISKDTEIVRKLMNLYCSEMGEEIAPIAIGGSTYAKSFPNMVAFGPIFPFQENKIHQPNESVDLKDLYRAITLIMYAMVVLAQ</sequence>
<proteinExistence type="inferred from homology"/>
<comment type="cofactor">
    <cofactor evidence="1">
        <name>Zn(2+)</name>
        <dbReference type="ChEBI" id="CHEBI:29105"/>
    </cofactor>
</comment>
<evidence type="ECO:0000256" key="1">
    <source>
        <dbReference type="ARBA" id="ARBA00001947"/>
    </source>
</evidence>
<dbReference type="EMBL" id="BHVZ01000004">
    <property type="protein sequence ID" value="GCB29898.1"/>
    <property type="molecule type" value="Genomic_DNA"/>
</dbReference>
<keyword evidence="10" id="KW-1185">Reference proteome</keyword>
<evidence type="ECO:0000256" key="2">
    <source>
        <dbReference type="ARBA" id="ARBA00006247"/>
    </source>
</evidence>
<keyword evidence="5" id="KW-0378">Hydrolase</keyword>
<comment type="similarity">
    <text evidence="2">Belongs to the peptidase M20A family.</text>
</comment>
<dbReference type="SUPFAM" id="SSF53187">
    <property type="entry name" value="Zn-dependent exopeptidases"/>
    <property type="match status" value="1"/>
</dbReference>
<dbReference type="Proteomes" id="UP000287361">
    <property type="component" value="Unassembled WGS sequence"/>
</dbReference>
<dbReference type="InterPro" id="IPR002933">
    <property type="entry name" value="Peptidase_M20"/>
</dbReference>
<organism evidence="9 10">
    <name type="scientific">Anaerotignum faecicola</name>
    <dbReference type="NCBI Taxonomy" id="2358141"/>
    <lineage>
        <taxon>Bacteria</taxon>
        <taxon>Bacillati</taxon>
        <taxon>Bacillota</taxon>
        <taxon>Clostridia</taxon>
        <taxon>Lachnospirales</taxon>
        <taxon>Anaerotignaceae</taxon>
        <taxon>Anaerotignum</taxon>
    </lineage>
</organism>
<keyword evidence="3" id="KW-0645">Protease</keyword>
<evidence type="ECO:0000256" key="7">
    <source>
        <dbReference type="ARBA" id="ARBA00022997"/>
    </source>
</evidence>
<evidence type="ECO:0000256" key="4">
    <source>
        <dbReference type="ARBA" id="ARBA00022723"/>
    </source>
</evidence>
<evidence type="ECO:0000256" key="3">
    <source>
        <dbReference type="ARBA" id="ARBA00022670"/>
    </source>
</evidence>
<dbReference type="AlphaFoldDB" id="A0A401LED9"/>
<dbReference type="InterPro" id="IPR001261">
    <property type="entry name" value="ArgE/DapE_CS"/>
</dbReference>
<dbReference type="GO" id="GO:0016805">
    <property type="term" value="F:dipeptidase activity"/>
    <property type="evidence" value="ECO:0007669"/>
    <property type="project" value="UniProtKB-KW"/>
</dbReference>
<accession>A0A401LED9</accession>
<protein>
    <submittedName>
        <fullName evidence="9">Peptidase M20</fullName>
    </submittedName>
</protein>
<gene>
    <name evidence="9" type="ORF">KGMB03357_15590</name>
</gene>
<dbReference type="NCBIfam" id="TIGR01887">
    <property type="entry name" value="dipeptidaselike"/>
    <property type="match status" value="1"/>
</dbReference>
<dbReference type="GO" id="GO:0008237">
    <property type="term" value="F:metallopeptidase activity"/>
    <property type="evidence" value="ECO:0007669"/>
    <property type="project" value="UniProtKB-KW"/>
</dbReference>
<dbReference type="Gene3D" id="3.40.630.10">
    <property type="entry name" value="Zn peptidases"/>
    <property type="match status" value="1"/>
</dbReference>
<dbReference type="GO" id="GO:0008777">
    <property type="term" value="F:acetylornithine deacetylase activity"/>
    <property type="evidence" value="ECO:0007669"/>
    <property type="project" value="TreeGrafter"/>
</dbReference>